<organism evidence="11 12">
    <name type="scientific">Candidatus Woykebacteria bacterium RIFCSPHIGHO2_02_FULL_43_16b</name>
    <dbReference type="NCBI Taxonomy" id="1802601"/>
    <lineage>
        <taxon>Bacteria</taxon>
        <taxon>Candidatus Woykeibacteriota</taxon>
    </lineage>
</organism>
<keyword evidence="4" id="KW-0963">Cytoplasm</keyword>
<keyword evidence="9" id="KW-0460">Magnesium</keyword>
<evidence type="ECO:0000256" key="1">
    <source>
        <dbReference type="ARBA" id="ARBA00004496"/>
    </source>
</evidence>
<dbReference type="PANTHER" id="PTHR33540:SF2">
    <property type="entry name" value="TRNA THREONYLCARBAMOYLADENOSINE BIOSYNTHESIS PROTEIN TSAE"/>
    <property type="match status" value="1"/>
</dbReference>
<evidence type="ECO:0000256" key="6">
    <source>
        <dbReference type="ARBA" id="ARBA00022723"/>
    </source>
</evidence>
<keyword evidence="7" id="KW-0547">Nucleotide-binding</keyword>
<evidence type="ECO:0000256" key="5">
    <source>
        <dbReference type="ARBA" id="ARBA00022694"/>
    </source>
</evidence>
<dbReference type="GO" id="GO:0002949">
    <property type="term" value="P:tRNA threonylcarbamoyladenosine modification"/>
    <property type="evidence" value="ECO:0007669"/>
    <property type="project" value="InterPro"/>
</dbReference>
<dbReference type="Pfam" id="PF02367">
    <property type="entry name" value="TsaE"/>
    <property type="match status" value="1"/>
</dbReference>
<keyword evidence="6" id="KW-0479">Metal-binding</keyword>
<evidence type="ECO:0000256" key="9">
    <source>
        <dbReference type="ARBA" id="ARBA00022842"/>
    </source>
</evidence>
<dbReference type="GO" id="GO:0005524">
    <property type="term" value="F:ATP binding"/>
    <property type="evidence" value="ECO:0007669"/>
    <property type="project" value="UniProtKB-KW"/>
</dbReference>
<keyword evidence="5" id="KW-0819">tRNA processing</keyword>
<keyword evidence="11" id="KW-0808">Transferase</keyword>
<dbReference type="InterPro" id="IPR003442">
    <property type="entry name" value="T6A_TsaE"/>
</dbReference>
<reference evidence="11 12" key="1">
    <citation type="journal article" date="2016" name="Nat. Commun.">
        <title>Thousands of microbial genomes shed light on interconnected biogeochemical processes in an aquifer system.</title>
        <authorList>
            <person name="Anantharaman K."/>
            <person name="Brown C.T."/>
            <person name="Hug L.A."/>
            <person name="Sharon I."/>
            <person name="Castelle C.J."/>
            <person name="Probst A.J."/>
            <person name="Thomas B.C."/>
            <person name="Singh A."/>
            <person name="Wilkins M.J."/>
            <person name="Karaoz U."/>
            <person name="Brodie E.L."/>
            <person name="Williams K.H."/>
            <person name="Hubbard S.S."/>
            <person name="Banfield J.F."/>
        </authorList>
    </citation>
    <scope>NUCLEOTIDE SEQUENCE [LARGE SCALE GENOMIC DNA]</scope>
</reference>
<evidence type="ECO:0000256" key="3">
    <source>
        <dbReference type="ARBA" id="ARBA00019010"/>
    </source>
</evidence>
<dbReference type="NCBIfam" id="TIGR00150">
    <property type="entry name" value="T6A_YjeE"/>
    <property type="match status" value="1"/>
</dbReference>
<evidence type="ECO:0000313" key="12">
    <source>
        <dbReference type="Proteomes" id="UP000177821"/>
    </source>
</evidence>
<name>A0A1G1WQL9_9BACT</name>
<comment type="caution">
    <text evidence="11">The sequence shown here is derived from an EMBL/GenBank/DDBJ whole genome shotgun (WGS) entry which is preliminary data.</text>
</comment>
<dbReference type="GO" id="GO:0005737">
    <property type="term" value="C:cytoplasm"/>
    <property type="evidence" value="ECO:0007669"/>
    <property type="project" value="UniProtKB-SubCell"/>
</dbReference>
<evidence type="ECO:0000256" key="2">
    <source>
        <dbReference type="ARBA" id="ARBA00007599"/>
    </source>
</evidence>
<evidence type="ECO:0000256" key="8">
    <source>
        <dbReference type="ARBA" id="ARBA00022840"/>
    </source>
</evidence>
<evidence type="ECO:0000256" key="7">
    <source>
        <dbReference type="ARBA" id="ARBA00022741"/>
    </source>
</evidence>
<dbReference type="SUPFAM" id="SSF52540">
    <property type="entry name" value="P-loop containing nucleoside triphosphate hydrolases"/>
    <property type="match status" value="1"/>
</dbReference>
<evidence type="ECO:0000256" key="10">
    <source>
        <dbReference type="ARBA" id="ARBA00032441"/>
    </source>
</evidence>
<dbReference type="Proteomes" id="UP000177821">
    <property type="component" value="Unassembled WGS sequence"/>
</dbReference>
<dbReference type="EMBL" id="MHCX01000023">
    <property type="protein sequence ID" value="OGY29497.1"/>
    <property type="molecule type" value="Genomic_DNA"/>
</dbReference>
<protein>
    <recommendedName>
        <fullName evidence="3">tRNA threonylcarbamoyladenosine biosynthesis protein TsaE</fullName>
    </recommendedName>
    <alternativeName>
        <fullName evidence="10">t(6)A37 threonylcarbamoyladenosine biosynthesis protein TsaE</fullName>
    </alternativeName>
</protein>
<comment type="similarity">
    <text evidence="2">Belongs to the TsaE family.</text>
</comment>
<keyword evidence="8" id="KW-0067">ATP-binding</keyword>
<accession>A0A1G1WQL9</accession>
<evidence type="ECO:0000313" key="11">
    <source>
        <dbReference type="EMBL" id="OGY29497.1"/>
    </source>
</evidence>
<gene>
    <name evidence="11" type="ORF">A3J50_03160</name>
</gene>
<dbReference type="GO" id="GO:0016740">
    <property type="term" value="F:transferase activity"/>
    <property type="evidence" value="ECO:0007669"/>
    <property type="project" value="UniProtKB-KW"/>
</dbReference>
<comment type="subcellular location">
    <subcellularLocation>
        <location evidence="1">Cytoplasm</location>
    </subcellularLocation>
</comment>
<proteinExistence type="inferred from homology"/>
<dbReference type="GO" id="GO:0046872">
    <property type="term" value="F:metal ion binding"/>
    <property type="evidence" value="ECO:0007669"/>
    <property type="project" value="UniProtKB-KW"/>
</dbReference>
<dbReference type="PANTHER" id="PTHR33540">
    <property type="entry name" value="TRNA THREONYLCARBAMOYLADENOSINE BIOSYNTHESIS PROTEIN TSAE"/>
    <property type="match status" value="1"/>
</dbReference>
<dbReference type="InterPro" id="IPR027417">
    <property type="entry name" value="P-loop_NTPase"/>
</dbReference>
<sequence length="143" mass="16472">MDKTYTLQQTKLLAEEIAKRIKKKNFPNVVGLTGDLGSGKTTFVSFLAASLGIEKRILSPTFVITREYPFDDQLGRSMKLYHIDLYRLDKESASEIGLQELLGDEQAVLVIEWAEKVRDLLPPNTFWMNFEFIDQDRRKITTL</sequence>
<dbReference type="Gene3D" id="3.40.50.300">
    <property type="entry name" value="P-loop containing nucleotide triphosphate hydrolases"/>
    <property type="match status" value="1"/>
</dbReference>
<evidence type="ECO:0000256" key="4">
    <source>
        <dbReference type="ARBA" id="ARBA00022490"/>
    </source>
</evidence>
<dbReference type="AlphaFoldDB" id="A0A1G1WQL9"/>